<keyword evidence="3" id="KW-0109">Calcium transport</keyword>
<dbReference type="PRINTS" id="PR01097">
    <property type="entry name" value="TRNSRECEPTRP"/>
</dbReference>
<protein>
    <submittedName>
        <fullName evidence="14">TRPC4 isoform 9</fullName>
    </submittedName>
</protein>
<evidence type="ECO:0000313" key="14">
    <source>
        <dbReference type="EMBL" id="PNJ04012.1"/>
    </source>
</evidence>
<evidence type="ECO:0000256" key="9">
    <source>
        <dbReference type="ARBA" id="ARBA00023065"/>
    </source>
</evidence>
<evidence type="ECO:0000259" key="13">
    <source>
        <dbReference type="SMART" id="SM01420"/>
    </source>
</evidence>
<feature type="domain" description="Transient receptor ion channel" evidence="13">
    <location>
        <begin position="1"/>
        <end position="54"/>
    </location>
</feature>
<comment type="caution">
    <text evidence="14">The sequence shown here is derived from an EMBL/GenBank/DDBJ whole genome shotgun (WGS) entry which is preliminary data.</text>
</comment>
<feature type="non-terminal residue" evidence="14">
    <location>
        <position position="1"/>
    </location>
</feature>
<sequence length="617" mass="71081">SDVDSLRHSRSRLNIYKALASPSLIALSAKILFSTAFQLSWELQELSQGWKMNSSRSMKSCHGSANNLLGPTVTPIQKREFVAQPNCQQLLASRWYDEFPGWRRRHWAVKMVTCFIIGLLFPVFSVCYLIAPKSPLGLFIRKPFIKFICHTASYLTFLFLLLLASQHIDRSDLNRQGPPPTIVEWMILPWVLGFIWGEIKQMWDGGLQDYIHDWWNLMDFVMNSLYLATISLKIVAFVKYSALNPRESWDMWHPTLVAEALFAIANIFSSLRLISLFTANSHLGPLQISLGRMLLDILKFLFIYCLVLLAFANGLNQLYFYYEETKGLTCKGIRCEKQNNAFSTLFETLQSLFWSIFGLINLYVTNVKAQHEFTEFVGATMFGTYNVISLVVLLNMLIAMMNNSYQLIADHADIEWKFARTKLWMSYFEEGGTLPTPFNVIPSPKSLWYLIKWIWTHLCKKKMRRKPESFGTIGRRAADNLRRHHQYQEVMRNLVKRYVAAMIRDAKTEEVARQQAAGPLERNIQLESRGLASRGDLSIPGLSEQCVLVDHRERNTDTLGLQVGKRVCPFKSEKVVVEDTVPIIPKEKHAKEEDSSIDYDLNLPDTVTHEDYVTTRL</sequence>
<evidence type="ECO:0000256" key="12">
    <source>
        <dbReference type="SAM" id="Phobius"/>
    </source>
</evidence>
<dbReference type="PANTHER" id="PTHR10117:SF25">
    <property type="entry name" value="SHORT TRANSIENT RECEPTOR POTENTIAL CHANNEL 4"/>
    <property type="match status" value="1"/>
</dbReference>
<keyword evidence="10 12" id="KW-0472">Membrane</keyword>
<evidence type="ECO:0000256" key="5">
    <source>
        <dbReference type="ARBA" id="ARBA00022692"/>
    </source>
</evidence>
<feature type="transmembrane region" description="Helical" evidence="12">
    <location>
        <begin position="342"/>
        <end position="364"/>
    </location>
</feature>
<dbReference type="Pfam" id="PF08344">
    <property type="entry name" value="TRP_2"/>
    <property type="match status" value="1"/>
</dbReference>
<evidence type="ECO:0000256" key="3">
    <source>
        <dbReference type="ARBA" id="ARBA00022568"/>
    </source>
</evidence>
<accession>A0A2J8R663</accession>
<keyword evidence="8" id="KW-0040">ANK repeat</keyword>
<dbReference type="FunFam" id="1.10.287.70:FF:000266">
    <property type="entry name" value="Transient receptor potential cation channel subfamily c member 1"/>
    <property type="match status" value="1"/>
</dbReference>
<feature type="transmembrane region" description="Helical" evidence="12">
    <location>
        <begin position="300"/>
        <end position="322"/>
    </location>
</feature>
<dbReference type="PANTHER" id="PTHR10117">
    <property type="entry name" value="TRANSIENT RECEPTOR POTENTIAL CHANNEL"/>
    <property type="match status" value="1"/>
</dbReference>
<keyword evidence="2" id="KW-0813">Transport</keyword>
<evidence type="ECO:0000256" key="2">
    <source>
        <dbReference type="ARBA" id="ARBA00022448"/>
    </source>
</evidence>
<gene>
    <name evidence="14" type="ORF">CR201_G0053476</name>
</gene>
<dbReference type="GO" id="GO:0015279">
    <property type="term" value="F:store-operated calcium channel activity"/>
    <property type="evidence" value="ECO:0007669"/>
    <property type="project" value="TreeGrafter"/>
</dbReference>
<dbReference type="InterPro" id="IPR013555">
    <property type="entry name" value="TRP_dom"/>
</dbReference>
<evidence type="ECO:0000256" key="8">
    <source>
        <dbReference type="ARBA" id="ARBA00023043"/>
    </source>
</evidence>
<keyword evidence="7 12" id="KW-1133">Transmembrane helix</keyword>
<organism evidence="14">
    <name type="scientific">Pongo abelii</name>
    <name type="common">Sumatran orangutan</name>
    <name type="synonym">Pongo pygmaeus abelii</name>
    <dbReference type="NCBI Taxonomy" id="9601"/>
    <lineage>
        <taxon>Eukaryota</taxon>
        <taxon>Metazoa</taxon>
        <taxon>Chordata</taxon>
        <taxon>Craniata</taxon>
        <taxon>Vertebrata</taxon>
        <taxon>Euteleostomi</taxon>
        <taxon>Mammalia</taxon>
        <taxon>Eutheria</taxon>
        <taxon>Euarchontoglires</taxon>
        <taxon>Primates</taxon>
        <taxon>Haplorrhini</taxon>
        <taxon>Catarrhini</taxon>
        <taxon>Hominidae</taxon>
        <taxon>Pongo</taxon>
    </lineage>
</organism>
<name>A0A2J8R663_PONAB</name>
<dbReference type="AlphaFoldDB" id="A0A2J8R663"/>
<dbReference type="InterPro" id="IPR002153">
    <property type="entry name" value="TRPC_channel"/>
</dbReference>
<feature type="transmembrane region" description="Helical" evidence="12">
    <location>
        <begin position="260"/>
        <end position="279"/>
    </location>
</feature>
<feature type="transmembrane region" description="Helical" evidence="12">
    <location>
        <begin position="15"/>
        <end position="37"/>
    </location>
</feature>
<dbReference type="GO" id="GO:0034703">
    <property type="term" value="C:cation channel complex"/>
    <property type="evidence" value="ECO:0007669"/>
    <property type="project" value="TreeGrafter"/>
</dbReference>
<keyword evidence="11" id="KW-0407">Ion channel</keyword>
<proteinExistence type="predicted"/>
<dbReference type="GO" id="GO:0051480">
    <property type="term" value="P:regulation of cytosolic calcium ion concentration"/>
    <property type="evidence" value="ECO:0007669"/>
    <property type="project" value="TreeGrafter"/>
</dbReference>
<dbReference type="GO" id="GO:0070679">
    <property type="term" value="F:inositol 1,4,5 trisphosphate binding"/>
    <property type="evidence" value="ECO:0007669"/>
    <property type="project" value="TreeGrafter"/>
</dbReference>
<evidence type="ECO:0000256" key="6">
    <source>
        <dbReference type="ARBA" id="ARBA00022737"/>
    </source>
</evidence>
<keyword evidence="3" id="KW-0106">Calcium</keyword>
<keyword evidence="9" id="KW-0406">Ion transport</keyword>
<feature type="transmembrane region" description="Helical" evidence="12">
    <location>
        <begin position="182"/>
        <end position="199"/>
    </location>
</feature>
<reference evidence="14" key="1">
    <citation type="submission" date="2017-12" db="EMBL/GenBank/DDBJ databases">
        <title>High-resolution comparative analysis of great ape genomes.</title>
        <authorList>
            <person name="Pollen A."/>
            <person name="Hastie A."/>
            <person name="Hormozdiari F."/>
            <person name="Dougherty M."/>
            <person name="Liu R."/>
            <person name="Chaisson M."/>
            <person name="Hoppe E."/>
            <person name="Hill C."/>
            <person name="Pang A."/>
            <person name="Hillier L."/>
            <person name="Baker C."/>
            <person name="Armstrong J."/>
            <person name="Shendure J."/>
            <person name="Paten B."/>
            <person name="Wilson R."/>
            <person name="Chao H."/>
            <person name="Schneider V."/>
            <person name="Ventura M."/>
            <person name="Kronenberg Z."/>
            <person name="Murali S."/>
            <person name="Gordon D."/>
            <person name="Cantsilieris S."/>
            <person name="Munson K."/>
            <person name="Nelson B."/>
            <person name="Raja A."/>
            <person name="Underwood J."/>
            <person name="Diekhans M."/>
            <person name="Fiddes I."/>
            <person name="Haussler D."/>
            <person name="Eichler E."/>
        </authorList>
    </citation>
    <scope>NUCLEOTIDE SEQUENCE [LARGE SCALE GENOMIC DNA]</scope>
    <source>
        <strain evidence="14">Susie</strain>
    </source>
</reference>
<comment type="subcellular location">
    <subcellularLocation>
        <location evidence="1">Membrane</location>
        <topology evidence="1">Multi-pass membrane protein</topology>
    </subcellularLocation>
</comment>
<dbReference type="InterPro" id="IPR005821">
    <property type="entry name" value="Ion_trans_dom"/>
</dbReference>
<dbReference type="NCBIfam" id="TIGR00870">
    <property type="entry name" value="trp"/>
    <property type="match status" value="1"/>
</dbReference>
<keyword evidence="6" id="KW-0677">Repeat</keyword>
<evidence type="ECO:0000256" key="7">
    <source>
        <dbReference type="ARBA" id="ARBA00022989"/>
    </source>
</evidence>
<keyword evidence="5 12" id="KW-0812">Transmembrane</keyword>
<keyword evidence="4" id="KW-0107">Calcium channel</keyword>
<dbReference type="Pfam" id="PF00520">
    <property type="entry name" value="Ion_trans"/>
    <property type="match status" value="1"/>
</dbReference>
<feature type="transmembrane region" description="Helical" evidence="12">
    <location>
        <begin position="376"/>
        <end position="398"/>
    </location>
</feature>
<evidence type="ECO:0000256" key="1">
    <source>
        <dbReference type="ARBA" id="ARBA00004141"/>
    </source>
</evidence>
<evidence type="ECO:0000256" key="11">
    <source>
        <dbReference type="ARBA" id="ARBA00023303"/>
    </source>
</evidence>
<evidence type="ECO:0000256" key="4">
    <source>
        <dbReference type="ARBA" id="ARBA00022673"/>
    </source>
</evidence>
<evidence type="ECO:0000256" key="10">
    <source>
        <dbReference type="ARBA" id="ARBA00023136"/>
    </source>
</evidence>
<dbReference type="EMBL" id="NDHI03003746">
    <property type="protein sequence ID" value="PNJ04012.1"/>
    <property type="molecule type" value="Genomic_DNA"/>
</dbReference>
<dbReference type="GO" id="GO:0005886">
    <property type="term" value="C:plasma membrane"/>
    <property type="evidence" value="ECO:0007669"/>
    <property type="project" value="TreeGrafter"/>
</dbReference>
<feature type="transmembrane region" description="Helical" evidence="12">
    <location>
        <begin position="220"/>
        <end position="240"/>
    </location>
</feature>
<dbReference type="SMART" id="SM01420">
    <property type="entry name" value="TRP_2"/>
    <property type="match status" value="1"/>
</dbReference>
<feature type="transmembrane region" description="Helical" evidence="12">
    <location>
        <begin position="107"/>
        <end position="131"/>
    </location>
</feature>
<feature type="transmembrane region" description="Helical" evidence="12">
    <location>
        <begin position="143"/>
        <end position="162"/>
    </location>
</feature>